<organism evidence="7 8">
    <name type="scientific">[Phormidium ambiguum] IAM M-71</name>
    <dbReference type="NCBI Taxonomy" id="454136"/>
    <lineage>
        <taxon>Bacteria</taxon>
        <taxon>Bacillati</taxon>
        <taxon>Cyanobacteriota</taxon>
        <taxon>Cyanophyceae</taxon>
        <taxon>Oscillatoriophycideae</taxon>
        <taxon>Aerosakkonematales</taxon>
        <taxon>Aerosakkonemataceae</taxon>
        <taxon>Floridanema</taxon>
    </lineage>
</organism>
<dbReference type="SUPFAM" id="SSF141488">
    <property type="entry name" value="YdhA-like"/>
    <property type="match status" value="1"/>
</dbReference>
<dbReference type="RefSeq" id="WP_073595286.1">
    <property type="nucleotide sequence ID" value="NZ_MRCE01000021.1"/>
</dbReference>
<evidence type="ECO:0000313" key="8">
    <source>
        <dbReference type="Proteomes" id="UP000185860"/>
    </source>
</evidence>
<dbReference type="OrthoDB" id="583772at2"/>
<evidence type="ECO:0000259" key="6">
    <source>
        <dbReference type="Pfam" id="PF09864"/>
    </source>
</evidence>
<sequence>MKTIKLAAFLLPMVVAIASLPATAEQQQAVRYQCSNGKSFEAQYLPETAQLKLGEDETLTLKQTPAASGVRYTDDRTTLFTKGNEAFIEVENQVVFAGCVAQDTTNQRRIRALW</sequence>
<feature type="signal peptide" evidence="5">
    <location>
        <begin position="1"/>
        <end position="24"/>
    </location>
</feature>
<reference evidence="7 8" key="1">
    <citation type="submission" date="2016-11" db="EMBL/GenBank/DDBJ databases">
        <title>Draft Genome Sequences of Nine Cyanobacterial Strains from Diverse Habitats.</title>
        <authorList>
            <person name="Zhu T."/>
            <person name="Hou S."/>
            <person name="Lu X."/>
            <person name="Hess W.R."/>
        </authorList>
    </citation>
    <scope>NUCLEOTIDE SEQUENCE [LARGE SCALE GENOMIC DNA]</scope>
    <source>
        <strain evidence="7 8">IAM M-71</strain>
    </source>
</reference>
<feature type="domain" description="C-type lysozyme inhibitor" evidence="6">
    <location>
        <begin position="32"/>
        <end position="92"/>
    </location>
</feature>
<dbReference type="InterPro" id="IPR018660">
    <property type="entry name" value="MliC"/>
</dbReference>
<name>A0A1U7IEY6_9CYAN</name>
<dbReference type="InterPro" id="IPR036328">
    <property type="entry name" value="MliC_sf"/>
</dbReference>
<evidence type="ECO:0000313" key="7">
    <source>
        <dbReference type="EMBL" id="OKH35555.1"/>
    </source>
</evidence>
<protein>
    <recommendedName>
        <fullName evidence="6">C-type lysozyme inhibitor domain-containing protein</fullName>
    </recommendedName>
</protein>
<dbReference type="Gene3D" id="2.40.128.200">
    <property type="match status" value="1"/>
</dbReference>
<proteinExistence type="predicted"/>
<evidence type="ECO:0000256" key="1">
    <source>
        <dbReference type="ARBA" id="ARBA00022729"/>
    </source>
</evidence>
<keyword evidence="3" id="KW-0564">Palmitate</keyword>
<accession>A0A1U7IEY6</accession>
<keyword evidence="1 5" id="KW-0732">Signal</keyword>
<evidence type="ECO:0000256" key="5">
    <source>
        <dbReference type="SAM" id="SignalP"/>
    </source>
</evidence>
<evidence type="ECO:0000256" key="4">
    <source>
        <dbReference type="ARBA" id="ARBA00023288"/>
    </source>
</evidence>
<dbReference type="Pfam" id="PF09864">
    <property type="entry name" value="MliC"/>
    <property type="match status" value="1"/>
</dbReference>
<evidence type="ECO:0000256" key="2">
    <source>
        <dbReference type="ARBA" id="ARBA00023136"/>
    </source>
</evidence>
<dbReference type="STRING" id="454136.NIES2119_20085"/>
<keyword evidence="2" id="KW-0472">Membrane</keyword>
<gene>
    <name evidence="7" type="ORF">NIES2119_20085</name>
</gene>
<evidence type="ECO:0000256" key="3">
    <source>
        <dbReference type="ARBA" id="ARBA00023139"/>
    </source>
</evidence>
<feature type="chain" id="PRO_5013228118" description="C-type lysozyme inhibitor domain-containing protein" evidence="5">
    <location>
        <begin position="25"/>
        <end position="114"/>
    </location>
</feature>
<dbReference type="AlphaFoldDB" id="A0A1U7IEY6"/>
<dbReference type="EMBL" id="MRCE01000021">
    <property type="protein sequence ID" value="OKH35555.1"/>
    <property type="molecule type" value="Genomic_DNA"/>
</dbReference>
<keyword evidence="4" id="KW-0449">Lipoprotein</keyword>
<dbReference type="Proteomes" id="UP000185860">
    <property type="component" value="Unassembled WGS sequence"/>
</dbReference>
<comment type="caution">
    <text evidence="7">The sequence shown here is derived from an EMBL/GenBank/DDBJ whole genome shotgun (WGS) entry which is preliminary data.</text>
</comment>